<dbReference type="Pfam" id="PF00005">
    <property type="entry name" value="ABC_tran"/>
    <property type="match status" value="1"/>
</dbReference>
<keyword evidence="2 4" id="KW-0067">ATP-binding</keyword>
<evidence type="ECO:0000256" key="1">
    <source>
        <dbReference type="ARBA" id="ARBA00022741"/>
    </source>
</evidence>
<dbReference type="RefSeq" id="WP_081183964.1">
    <property type="nucleotide sequence ID" value="NZ_MJEA01000008.1"/>
</dbReference>
<evidence type="ECO:0000259" key="3">
    <source>
        <dbReference type="PROSITE" id="PS50893"/>
    </source>
</evidence>
<feature type="domain" description="ABC transporter" evidence="3">
    <location>
        <begin position="2"/>
        <end position="208"/>
    </location>
</feature>
<dbReference type="InterPro" id="IPR015854">
    <property type="entry name" value="ABC_transpr_LolD-like"/>
</dbReference>
<dbReference type="SUPFAM" id="SSF52540">
    <property type="entry name" value="P-loop containing nucleoside triphosphate hydrolases"/>
    <property type="match status" value="1"/>
</dbReference>
<dbReference type="InterPro" id="IPR003593">
    <property type="entry name" value="AAA+_ATPase"/>
</dbReference>
<sequence length="209" mass="23547">MIEAKNITKKFKEKIVFENLSFTASRGSMTVITGESGAGKTTLLNCLGQLEKIDEGEILVEGKRINRGNLKNFFRDYAGFLFQNFALIDNESVNKNLQLVTKDEKKIMAALKQFQAEHLFQQKVFRLSGGEQQRVALARLYLQDSRIIFADEPTASLDQKNKEIVIRTLKELNKKGKTVIVVSHDLELANRLGGIIDMATLVKQPLTDT</sequence>
<dbReference type="Gene3D" id="3.40.50.300">
    <property type="entry name" value="P-loop containing nucleotide triphosphate hydrolases"/>
    <property type="match status" value="1"/>
</dbReference>
<dbReference type="InterPro" id="IPR017871">
    <property type="entry name" value="ABC_transporter-like_CS"/>
</dbReference>
<evidence type="ECO:0000313" key="4">
    <source>
        <dbReference type="EMBL" id="OQO69945.1"/>
    </source>
</evidence>
<dbReference type="Proteomes" id="UP000192477">
    <property type="component" value="Unassembled WGS sequence"/>
</dbReference>
<dbReference type="GO" id="GO:0005886">
    <property type="term" value="C:plasma membrane"/>
    <property type="evidence" value="ECO:0007669"/>
    <property type="project" value="TreeGrafter"/>
</dbReference>
<dbReference type="PANTHER" id="PTHR24220:SF86">
    <property type="entry name" value="ABC TRANSPORTER ABCH.1"/>
    <property type="match status" value="1"/>
</dbReference>
<reference evidence="4 5" key="1">
    <citation type="journal article" date="2017" name="BMC Microbiol.">
        <title>Comparative genomics of Enterococcus spp. isolated from bovine feces.</title>
        <authorList>
            <person name="Beukers A.G."/>
            <person name="Zaheer R."/>
            <person name="Goji N."/>
            <person name="Amoako K.K."/>
            <person name="Chaves A.V."/>
            <person name="Ward M.P."/>
            <person name="McAllister T.A."/>
        </authorList>
    </citation>
    <scope>NUCLEOTIDE SEQUENCE [LARGE SCALE GENOMIC DNA]</scope>
    <source>
        <strain evidence="4 5">F1129D 143</strain>
    </source>
</reference>
<proteinExistence type="predicted"/>
<organism evidence="4 5">
    <name type="scientific">Enterococcus villorum</name>
    <dbReference type="NCBI Taxonomy" id="112904"/>
    <lineage>
        <taxon>Bacteria</taxon>
        <taxon>Bacillati</taxon>
        <taxon>Bacillota</taxon>
        <taxon>Bacilli</taxon>
        <taxon>Lactobacillales</taxon>
        <taxon>Enterococcaceae</taxon>
        <taxon>Enterococcus</taxon>
    </lineage>
</organism>
<dbReference type="EMBL" id="MJEA01000008">
    <property type="protein sequence ID" value="OQO69945.1"/>
    <property type="molecule type" value="Genomic_DNA"/>
</dbReference>
<dbReference type="GO" id="GO:0016887">
    <property type="term" value="F:ATP hydrolysis activity"/>
    <property type="evidence" value="ECO:0007669"/>
    <property type="project" value="InterPro"/>
</dbReference>
<accession>A0A1V8YBH1</accession>
<protein>
    <submittedName>
        <fullName evidence="4">Bacteriocin ABC transporter ATP-binding protein</fullName>
    </submittedName>
</protein>
<dbReference type="PANTHER" id="PTHR24220">
    <property type="entry name" value="IMPORT ATP-BINDING PROTEIN"/>
    <property type="match status" value="1"/>
</dbReference>
<dbReference type="OrthoDB" id="9791546at2"/>
<comment type="caution">
    <text evidence="4">The sequence shown here is derived from an EMBL/GenBank/DDBJ whole genome shotgun (WGS) entry which is preliminary data.</text>
</comment>
<dbReference type="InterPro" id="IPR027417">
    <property type="entry name" value="P-loop_NTPase"/>
</dbReference>
<dbReference type="STRING" id="112904.BH747_08520"/>
<name>A0A1V8YBH1_9ENTE</name>
<dbReference type="GO" id="GO:0022857">
    <property type="term" value="F:transmembrane transporter activity"/>
    <property type="evidence" value="ECO:0007669"/>
    <property type="project" value="TreeGrafter"/>
</dbReference>
<gene>
    <name evidence="4" type="ORF">BH747_08520</name>
</gene>
<dbReference type="PROSITE" id="PS00211">
    <property type="entry name" value="ABC_TRANSPORTER_1"/>
    <property type="match status" value="1"/>
</dbReference>
<keyword evidence="1" id="KW-0547">Nucleotide-binding</keyword>
<evidence type="ECO:0000313" key="5">
    <source>
        <dbReference type="Proteomes" id="UP000192477"/>
    </source>
</evidence>
<dbReference type="InterPro" id="IPR003439">
    <property type="entry name" value="ABC_transporter-like_ATP-bd"/>
</dbReference>
<dbReference type="SMART" id="SM00382">
    <property type="entry name" value="AAA"/>
    <property type="match status" value="1"/>
</dbReference>
<evidence type="ECO:0000256" key="2">
    <source>
        <dbReference type="ARBA" id="ARBA00022840"/>
    </source>
</evidence>
<dbReference type="AlphaFoldDB" id="A0A1V8YBH1"/>
<dbReference type="GO" id="GO:0005524">
    <property type="term" value="F:ATP binding"/>
    <property type="evidence" value="ECO:0007669"/>
    <property type="project" value="UniProtKB-KW"/>
</dbReference>
<dbReference type="PROSITE" id="PS50893">
    <property type="entry name" value="ABC_TRANSPORTER_2"/>
    <property type="match status" value="1"/>
</dbReference>